<keyword evidence="1" id="KW-1133">Transmembrane helix</keyword>
<evidence type="ECO:0000313" key="3">
    <source>
        <dbReference type="Proteomes" id="UP000189933"/>
    </source>
</evidence>
<protein>
    <submittedName>
        <fullName evidence="2">Uncharacterized protein</fullName>
    </submittedName>
</protein>
<feature type="transmembrane region" description="Helical" evidence="1">
    <location>
        <begin position="7"/>
        <end position="32"/>
    </location>
</feature>
<dbReference type="EMBL" id="FUXM01000011">
    <property type="protein sequence ID" value="SJZ90339.1"/>
    <property type="molecule type" value="Genomic_DNA"/>
</dbReference>
<reference evidence="3" key="1">
    <citation type="submission" date="2017-02" db="EMBL/GenBank/DDBJ databases">
        <authorList>
            <person name="Varghese N."/>
            <person name="Submissions S."/>
        </authorList>
    </citation>
    <scope>NUCLEOTIDE SEQUENCE [LARGE SCALE GENOMIC DNA]</scope>
    <source>
        <strain evidence="3">DSM 16521</strain>
    </source>
</reference>
<accession>A0A1T4PFT5</accession>
<keyword evidence="1" id="KW-0472">Membrane</keyword>
<keyword evidence="3" id="KW-1185">Reference proteome</keyword>
<evidence type="ECO:0000256" key="1">
    <source>
        <dbReference type="SAM" id="Phobius"/>
    </source>
</evidence>
<proteinExistence type="predicted"/>
<organism evidence="2 3">
    <name type="scientific">Carboxydocella sporoproducens DSM 16521</name>
    <dbReference type="NCBI Taxonomy" id="1121270"/>
    <lineage>
        <taxon>Bacteria</taxon>
        <taxon>Bacillati</taxon>
        <taxon>Bacillota</taxon>
        <taxon>Clostridia</taxon>
        <taxon>Eubacteriales</taxon>
        <taxon>Clostridiales Family XVI. Incertae Sedis</taxon>
        <taxon>Carboxydocella</taxon>
    </lineage>
</organism>
<keyword evidence="1" id="KW-0812">Transmembrane</keyword>
<dbReference type="Proteomes" id="UP000189933">
    <property type="component" value="Unassembled WGS sequence"/>
</dbReference>
<name>A0A1T4PFT5_9FIRM</name>
<sequence length="56" mass="6740">MNKWFKLALFSFIAIIILNLILDLFFGPWGFINQGGHMNYMPYGRPMHNYYQMPMH</sequence>
<gene>
    <name evidence="2" type="ORF">SAMN02745885_01257</name>
</gene>
<evidence type="ECO:0000313" key="2">
    <source>
        <dbReference type="EMBL" id="SJZ90339.1"/>
    </source>
</evidence>
<dbReference type="AlphaFoldDB" id="A0A1T4PFT5"/>